<feature type="domain" description="Bifunctional inhibitor/plant lipid transfer protein/seed storage helical" evidence="2">
    <location>
        <begin position="7"/>
        <end position="102"/>
    </location>
</feature>
<dbReference type="EMBL" id="CM016559">
    <property type="protein sequence ID" value="TKV99831.1"/>
    <property type="molecule type" value="Genomic_DNA"/>
</dbReference>
<organism evidence="3 4">
    <name type="scientific">Setaria viridis</name>
    <name type="common">Green bristlegrass</name>
    <name type="synonym">Setaria italica subsp. viridis</name>
    <dbReference type="NCBI Taxonomy" id="4556"/>
    <lineage>
        <taxon>Eukaryota</taxon>
        <taxon>Viridiplantae</taxon>
        <taxon>Streptophyta</taxon>
        <taxon>Embryophyta</taxon>
        <taxon>Tracheophyta</taxon>
        <taxon>Spermatophyta</taxon>
        <taxon>Magnoliopsida</taxon>
        <taxon>Liliopsida</taxon>
        <taxon>Poales</taxon>
        <taxon>Poaceae</taxon>
        <taxon>PACMAD clade</taxon>
        <taxon>Panicoideae</taxon>
        <taxon>Panicodae</taxon>
        <taxon>Paniceae</taxon>
        <taxon>Cenchrinae</taxon>
        <taxon>Setaria</taxon>
    </lineage>
</organism>
<sequence length="110" mass="12247">MFYWKMAVAILLVCAISPPQVVTGTCTETQKARVMFYCHTFTKKGSTGNVIHIHSDCCVAVRLVPNSDMKCVVSMLTDKEKEEHDEEKILSLESLCEYHPPPSPPSSLST</sequence>
<feature type="chain" id="PRO_5021006630" description="Bifunctional inhibitor/plant lipid transfer protein/seed storage helical domain-containing protein" evidence="1">
    <location>
        <begin position="24"/>
        <end position="110"/>
    </location>
</feature>
<keyword evidence="4" id="KW-1185">Reference proteome</keyword>
<evidence type="ECO:0000256" key="1">
    <source>
        <dbReference type="SAM" id="SignalP"/>
    </source>
</evidence>
<proteinExistence type="predicted"/>
<dbReference type="AlphaFoldDB" id="A0A4U6TE90"/>
<gene>
    <name evidence="3" type="ORF">SEVIR_8G069800v2</name>
</gene>
<dbReference type="Gramene" id="TKV99831">
    <property type="protein sequence ID" value="TKV99831"/>
    <property type="gene ID" value="SEVIR_8G069800v2"/>
</dbReference>
<evidence type="ECO:0000313" key="4">
    <source>
        <dbReference type="Proteomes" id="UP000298652"/>
    </source>
</evidence>
<keyword evidence="1" id="KW-0732">Signal</keyword>
<feature type="signal peptide" evidence="1">
    <location>
        <begin position="1"/>
        <end position="23"/>
    </location>
</feature>
<protein>
    <recommendedName>
        <fullName evidence="2">Bifunctional inhibitor/plant lipid transfer protein/seed storage helical domain-containing protein</fullName>
    </recommendedName>
</protein>
<accession>A0A4U6TE90</accession>
<dbReference type="OMA" id="TCTETQK"/>
<dbReference type="InterPro" id="IPR016140">
    <property type="entry name" value="Bifunc_inhib/LTP/seed_store"/>
</dbReference>
<name>A0A4U6TE90_SETVI</name>
<dbReference type="Pfam" id="PF14368">
    <property type="entry name" value="LTP_2"/>
    <property type="match status" value="1"/>
</dbReference>
<dbReference type="Proteomes" id="UP000298652">
    <property type="component" value="Chromosome 8"/>
</dbReference>
<reference evidence="3" key="1">
    <citation type="submission" date="2019-03" db="EMBL/GenBank/DDBJ databases">
        <title>WGS assembly of Setaria viridis.</title>
        <authorList>
            <person name="Huang P."/>
            <person name="Jenkins J."/>
            <person name="Grimwood J."/>
            <person name="Barry K."/>
            <person name="Healey A."/>
            <person name="Mamidi S."/>
            <person name="Sreedasyam A."/>
            <person name="Shu S."/>
            <person name="Feldman M."/>
            <person name="Wu J."/>
            <person name="Yu Y."/>
            <person name="Chen C."/>
            <person name="Johnson J."/>
            <person name="Rokhsar D."/>
            <person name="Baxter I."/>
            <person name="Schmutz J."/>
            <person name="Brutnell T."/>
            <person name="Kellogg E."/>
        </authorList>
    </citation>
    <scope>NUCLEOTIDE SEQUENCE [LARGE SCALE GENOMIC DNA]</scope>
</reference>
<evidence type="ECO:0000313" key="3">
    <source>
        <dbReference type="EMBL" id="TKV99831.1"/>
    </source>
</evidence>
<evidence type="ECO:0000259" key="2">
    <source>
        <dbReference type="Pfam" id="PF14368"/>
    </source>
</evidence>